<name>A0AC61MW56_9FIRM</name>
<dbReference type="Proteomes" id="UP000682782">
    <property type="component" value="Chromosome"/>
</dbReference>
<dbReference type="EMBL" id="CP068393">
    <property type="protein sequence ID" value="QUC66692.1"/>
    <property type="molecule type" value="Genomic_DNA"/>
</dbReference>
<reference evidence="1" key="1">
    <citation type="submission" date="2021-01" db="EMBL/GenBank/DDBJ databases">
        <title>Complete genome sequence of Clostridiales bacterium R-7.</title>
        <authorList>
            <person name="Mahoney-Kurpe S.C."/>
            <person name="Palevich N."/>
            <person name="Koike S."/>
            <person name="Moon C.D."/>
            <person name="Attwood G.T."/>
        </authorList>
    </citation>
    <scope>NUCLEOTIDE SEQUENCE</scope>
    <source>
        <strain evidence="1">R-7</strain>
    </source>
</reference>
<keyword evidence="2" id="KW-1185">Reference proteome</keyword>
<organism evidence="1 2">
    <name type="scientific">Aristaeella hokkaidonensis</name>
    <dbReference type="NCBI Taxonomy" id="3046382"/>
    <lineage>
        <taxon>Bacteria</taxon>
        <taxon>Bacillati</taxon>
        <taxon>Bacillota</taxon>
        <taxon>Clostridia</taxon>
        <taxon>Eubacteriales</taxon>
        <taxon>Aristaeellaceae</taxon>
        <taxon>Aristaeella</taxon>
    </lineage>
</organism>
<proteinExistence type="predicted"/>
<sequence length="954" mass="110640">MEQVLYTKYNSLRQPAYRIITEIREKDGEKYVVKRAGEPAAEEHMHRMKENRKLLAEAYPDIFVLPMEEDEDGIRFPFVQGKDLKNELVDGYTDLDQFVRETADKLDRILAVKPECLCGFESTEAFTALFGEDVPKGSPAVCPANVDALFTNFMEQDGRLYCIDYEWVFNFPVPIGFIRYRALRYLHYELEKSLLDGIALAQFLKKFGIEDGDQVLFEQMEYHFQFLVHGEKLKYHYLHRYQKAHESPAEIIEELNHTIREKDVHIENITGFLHENQEAVAELQSDVQALNARISQQIQAIHDKDVHIGNLNSMLRNAEALRDAYERQYQEISNAFFWRITKPARSAVIRIRTLMQKNDNVYQCLRFAKTVIGSGPRMAKANWTQHYEEKHHPTLRYWPKDDQYRAEQQTTFSRNVKFSILVPLYNTPEAYLTVMIDSVVQQTYGNWELCLADGSDAEHAYVGTICKKLARREKRIKYRKLDDNRGISENTNACLEMATGDYIGLFDHDDLLHPSALYEYMQAICNQHADFLYSDENTFHETPEDAYWPHYKPDYSPDTLRSYNYICHFTVFSRELLEKAGGGFRKEYDGSQDYDIILRLTEKAKHIVHIPKILYYWRSHKDSTASDIAAKPYTMDAARAAITAHLERIGLKGSVENARIPSTYKVQYEIKGNPLISIIIPNKDHIDDLDKCLKSIRGKSTWTNLEIIVVENNSTKQRTFDYYREIEQDERIRVIRWEKEFNYSAINNFGAQHAAGDYLLLLNNDIEIITPDWIEQMLMFAQRPDVGAAGAMLYYPDDTIQHAGVILGIGGVAGHSHKYFARGEYGYASRLAIAQNLSGVTAACVLIPRKVWEEVGGLDEGFAVAFNDVDLCMKIRTAGYLIVWTPYAELYHYESKSRGQEDNAEKQIRFKGEIDRFMDKWGKELKEGDPYYNPNLTLITEDFAYKADREDKNR</sequence>
<evidence type="ECO:0000313" key="1">
    <source>
        <dbReference type="EMBL" id="QUC66692.1"/>
    </source>
</evidence>
<accession>A0AC61MW56</accession>
<protein>
    <submittedName>
        <fullName evidence="1">Glycosyltransferase</fullName>
    </submittedName>
</protein>
<evidence type="ECO:0000313" key="2">
    <source>
        <dbReference type="Proteomes" id="UP000682782"/>
    </source>
</evidence>
<gene>
    <name evidence="1" type="ORF">JYE49_12675</name>
</gene>